<gene>
    <name evidence="2" type="ORF">PTTG_01575</name>
</gene>
<evidence type="ECO:0000256" key="1">
    <source>
        <dbReference type="SAM" id="MobiDB-lite"/>
    </source>
</evidence>
<feature type="compositionally biased region" description="Acidic residues" evidence="1">
    <location>
        <begin position="26"/>
        <end position="38"/>
    </location>
</feature>
<dbReference type="EMBL" id="ADAS02000051">
    <property type="protein sequence ID" value="OAV93397.1"/>
    <property type="molecule type" value="Genomic_DNA"/>
</dbReference>
<name>A0A180GKU5_PUCT1</name>
<reference evidence="3 4" key="3">
    <citation type="journal article" date="2017" name="G3 (Bethesda)">
        <title>Comparative analysis highlights variable genome content of wheat rusts and divergence of the mating loci.</title>
        <authorList>
            <person name="Cuomo C.A."/>
            <person name="Bakkeren G."/>
            <person name="Khalil H.B."/>
            <person name="Panwar V."/>
            <person name="Joly D."/>
            <person name="Linning R."/>
            <person name="Sakthikumar S."/>
            <person name="Song X."/>
            <person name="Adiconis X."/>
            <person name="Fan L."/>
            <person name="Goldberg J.M."/>
            <person name="Levin J.Z."/>
            <person name="Young S."/>
            <person name="Zeng Q."/>
            <person name="Anikster Y."/>
            <person name="Bruce M."/>
            <person name="Wang M."/>
            <person name="Yin C."/>
            <person name="McCallum B."/>
            <person name="Szabo L.J."/>
            <person name="Hulbert S."/>
            <person name="Chen X."/>
            <person name="Fellers J.P."/>
        </authorList>
    </citation>
    <scope>NUCLEOTIDE SEQUENCE</scope>
    <source>
        <strain evidence="3">isolate 1-1 / race 1 (BBBD)</strain>
        <strain evidence="4">Isolate 1-1 / race 1 (BBBD)</strain>
    </source>
</reference>
<evidence type="ECO:0000313" key="2">
    <source>
        <dbReference type="EMBL" id="OAV93397.1"/>
    </source>
</evidence>
<feature type="region of interest" description="Disordered" evidence="1">
    <location>
        <begin position="1"/>
        <end position="42"/>
    </location>
</feature>
<feature type="compositionally biased region" description="Basic and acidic residues" evidence="1">
    <location>
        <begin position="12"/>
        <end position="24"/>
    </location>
</feature>
<feature type="compositionally biased region" description="Polar residues" evidence="1">
    <location>
        <begin position="325"/>
        <end position="335"/>
    </location>
</feature>
<organism evidence="2">
    <name type="scientific">Puccinia triticina (isolate 1-1 / race 1 (BBBD))</name>
    <name type="common">Brown leaf rust fungus</name>
    <dbReference type="NCBI Taxonomy" id="630390"/>
    <lineage>
        <taxon>Eukaryota</taxon>
        <taxon>Fungi</taxon>
        <taxon>Dikarya</taxon>
        <taxon>Basidiomycota</taxon>
        <taxon>Pucciniomycotina</taxon>
        <taxon>Pucciniomycetes</taxon>
        <taxon>Pucciniales</taxon>
        <taxon>Pucciniaceae</taxon>
        <taxon>Puccinia</taxon>
    </lineage>
</organism>
<dbReference type="OrthoDB" id="2530165at2759"/>
<dbReference type="EnsemblFungi" id="PTTG_01575-t43_1">
    <property type="protein sequence ID" value="PTTG_01575-t43_1-p1"/>
    <property type="gene ID" value="PTTG_01575"/>
</dbReference>
<dbReference type="InterPro" id="IPR011992">
    <property type="entry name" value="EF-hand-dom_pair"/>
</dbReference>
<dbReference type="SUPFAM" id="SSF47473">
    <property type="entry name" value="EF-hand"/>
    <property type="match status" value="1"/>
</dbReference>
<keyword evidence="4" id="KW-1185">Reference proteome</keyword>
<dbReference type="Gene3D" id="1.10.238.10">
    <property type="entry name" value="EF-hand"/>
    <property type="match status" value="1"/>
</dbReference>
<feature type="compositionally biased region" description="Acidic residues" evidence="1">
    <location>
        <begin position="281"/>
        <end position="292"/>
    </location>
</feature>
<reference evidence="2" key="2">
    <citation type="submission" date="2016-05" db="EMBL/GenBank/DDBJ databases">
        <title>Comparative analysis highlights variable genome content of wheat rusts and divergence of the mating loci.</title>
        <authorList>
            <person name="Cuomo C.A."/>
            <person name="Bakkeren G."/>
            <person name="Szabo L."/>
            <person name="Khalil H."/>
            <person name="Joly D."/>
            <person name="Goldberg J."/>
            <person name="Young S."/>
            <person name="Zeng Q."/>
            <person name="Fellers J."/>
        </authorList>
    </citation>
    <scope>NUCLEOTIDE SEQUENCE [LARGE SCALE GENOMIC DNA]</scope>
    <source>
        <strain evidence="2">1-1 BBBD Race 1</strain>
    </source>
</reference>
<dbReference type="Proteomes" id="UP000005240">
    <property type="component" value="Unassembled WGS sequence"/>
</dbReference>
<feature type="compositionally biased region" description="Acidic residues" evidence="1">
    <location>
        <begin position="262"/>
        <end position="271"/>
    </location>
</feature>
<reference evidence="3" key="4">
    <citation type="submission" date="2025-05" db="UniProtKB">
        <authorList>
            <consortium name="EnsemblFungi"/>
        </authorList>
    </citation>
    <scope>IDENTIFICATION</scope>
    <source>
        <strain evidence="3">isolate 1-1 / race 1 (BBBD)</strain>
    </source>
</reference>
<evidence type="ECO:0008006" key="5">
    <source>
        <dbReference type="Google" id="ProtNLM"/>
    </source>
</evidence>
<feature type="compositionally biased region" description="Polar residues" evidence="1">
    <location>
        <begin position="59"/>
        <end position="90"/>
    </location>
</feature>
<feature type="compositionally biased region" description="Basic residues" evidence="1">
    <location>
        <begin position="1"/>
        <end position="11"/>
    </location>
</feature>
<dbReference type="AlphaFoldDB" id="A0A180GKU5"/>
<evidence type="ECO:0000313" key="4">
    <source>
        <dbReference type="Proteomes" id="UP000005240"/>
    </source>
</evidence>
<sequence length="453" mass="50516">MSNPNRRSHRQATREGKSKQKSIDTDYGEENSEEDALEELTRPQLLEINRVFDTIISGNSVNQQPTHGAPKNKTNNTNSEEFQNRKSTSPGDHGGGFLVENQDQFESSQGGFLTEEAGADVEAGGFLIDQTNAQTEGGGFITEETGVEVEGGGFLREEAGPDSELDESINQIKPKTYQSLSLRKVSNYIGIRQIPNALKMLNLPYRNREILDIFENAASSDEDDRSDEQVRSTGAKQKLISRLKFSKVCAVLMIANGNDDNSGIEEMDETGAENRRRERVEEDGDYSMDQDSSDQASSASDYQPACPKDGTPSSRYRTRRGAKQSLRSKGTSTASECDAPDLVLPKARPKRRQAKGKKPRRFSEAEDEEDEGEVSMQSAALETFALFLQPTTMNSDVSRRTIGFEEIRRAADQLGETISDEEIKEMLNYASYTNNYRVTFQAFEKLMKEIRTV</sequence>
<dbReference type="VEuPathDB" id="FungiDB:PTTG_01575"/>
<accession>A0A180GKU5</accession>
<feature type="compositionally biased region" description="Basic residues" evidence="1">
    <location>
        <begin position="347"/>
        <end position="360"/>
    </location>
</feature>
<protein>
    <recommendedName>
        <fullName evidence="5">EF-hand domain-containing protein</fullName>
    </recommendedName>
</protein>
<feature type="region of interest" description="Disordered" evidence="1">
    <location>
        <begin position="59"/>
        <end position="98"/>
    </location>
</feature>
<feature type="region of interest" description="Disordered" evidence="1">
    <location>
        <begin position="259"/>
        <end position="374"/>
    </location>
</feature>
<feature type="compositionally biased region" description="Low complexity" evidence="1">
    <location>
        <begin position="293"/>
        <end position="302"/>
    </location>
</feature>
<proteinExistence type="predicted"/>
<evidence type="ECO:0000313" key="3">
    <source>
        <dbReference type="EnsemblFungi" id="PTTG_01575-t43_1-p1"/>
    </source>
</evidence>
<reference evidence="2" key="1">
    <citation type="submission" date="2009-11" db="EMBL/GenBank/DDBJ databases">
        <authorList>
            <consortium name="The Broad Institute Genome Sequencing Platform"/>
            <person name="Ward D."/>
            <person name="Feldgarden M."/>
            <person name="Earl A."/>
            <person name="Young S.K."/>
            <person name="Zeng Q."/>
            <person name="Koehrsen M."/>
            <person name="Alvarado L."/>
            <person name="Berlin A."/>
            <person name="Bochicchio J."/>
            <person name="Borenstein D."/>
            <person name="Chapman S.B."/>
            <person name="Chen Z."/>
            <person name="Engels R."/>
            <person name="Freedman E."/>
            <person name="Gellesch M."/>
            <person name="Goldberg J."/>
            <person name="Griggs A."/>
            <person name="Gujja S."/>
            <person name="Heilman E."/>
            <person name="Heiman D."/>
            <person name="Hepburn T."/>
            <person name="Howarth C."/>
            <person name="Jen D."/>
            <person name="Larson L."/>
            <person name="Lewis B."/>
            <person name="Mehta T."/>
            <person name="Park D."/>
            <person name="Pearson M."/>
            <person name="Roberts A."/>
            <person name="Saif S."/>
            <person name="Shea T."/>
            <person name="Shenoy N."/>
            <person name="Sisk P."/>
            <person name="Stolte C."/>
            <person name="Sykes S."/>
            <person name="Thomson T."/>
            <person name="Walk T."/>
            <person name="White J."/>
            <person name="Yandava C."/>
            <person name="Izard J."/>
            <person name="Baranova O.V."/>
            <person name="Blanton J.M."/>
            <person name="Tanner A.C."/>
            <person name="Dewhirst F.E."/>
            <person name="Haas B."/>
            <person name="Nusbaum C."/>
            <person name="Birren B."/>
        </authorList>
    </citation>
    <scope>NUCLEOTIDE SEQUENCE [LARGE SCALE GENOMIC DNA]</scope>
    <source>
        <strain evidence="2">1-1 BBBD Race 1</strain>
    </source>
</reference>